<dbReference type="HOGENOM" id="CLU_2730457_0_0_2"/>
<name>A0A0E3LDS1_9EURY</name>
<sequence length="71" mass="8258">MEKHLIPYESVYIPALRIPASGNKKSVLVIHGGYDSCMEYFHSVYRYLTKRGYEIIVFEEPSQSAYIQNII</sequence>
<gene>
    <name evidence="1" type="ORF">MSSAC_3171</name>
</gene>
<dbReference type="STRING" id="1434118.MSSAC_3171"/>
<dbReference type="AlphaFoldDB" id="A0A0E3LDS1"/>
<reference evidence="1 2" key="1">
    <citation type="submission" date="2014-07" db="EMBL/GenBank/DDBJ databases">
        <title>Methanogenic archaea and the global carbon cycle.</title>
        <authorList>
            <person name="Henriksen J.R."/>
            <person name="Luke J."/>
            <person name="Reinhart S."/>
            <person name="Benedict M.N."/>
            <person name="Youngblut N.D."/>
            <person name="Metcalf M.E."/>
            <person name="Whitaker R.J."/>
            <person name="Metcalf W.W."/>
        </authorList>
    </citation>
    <scope>NUCLEOTIDE SEQUENCE [LARGE SCALE GENOMIC DNA]</scope>
    <source>
        <strain evidence="1 2">C2J</strain>
    </source>
</reference>
<protein>
    <recommendedName>
        <fullName evidence="3">Lysophospholipase</fullName>
    </recommendedName>
</protein>
<evidence type="ECO:0008006" key="3">
    <source>
        <dbReference type="Google" id="ProtNLM"/>
    </source>
</evidence>
<proteinExistence type="predicted"/>
<dbReference type="KEGG" id="msj:MSSAC_3171"/>
<evidence type="ECO:0000313" key="2">
    <source>
        <dbReference type="Proteomes" id="UP000033123"/>
    </source>
</evidence>
<dbReference type="PATRIC" id="fig|1434118.4.peg.4107"/>
<evidence type="ECO:0000313" key="1">
    <source>
        <dbReference type="EMBL" id="AKB37761.1"/>
    </source>
</evidence>
<dbReference type="InterPro" id="IPR029058">
    <property type="entry name" value="AB_hydrolase_fold"/>
</dbReference>
<dbReference type="SUPFAM" id="SSF53474">
    <property type="entry name" value="alpha/beta-Hydrolases"/>
    <property type="match status" value="1"/>
</dbReference>
<accession>A0A0E3LDS1</accession>
<dbReference type="RefSeq" id="WP_048184233.1">
    <property type="nucleotide sequence ID" value="NZ_CP009508.1"/>
</dbReference>
<dbReference type="Proteomes" id="UP000033123">
    <property type="component" value="Chromosome"/>
</dbReference>
<dbReference type="EMBL" id="CP009508">
    <property type="protein sequence ID" value="AKB37761.1"/>
    <property type="molecule type" value="Genomic_DNA"/>
</dbReference>
<organism evidence="1 2">
    <name type="scientific">Methanosarcina siciliae C2J</name>
    <dbReference type="NCBI Taxonomy" id="1434118"/>
    <lineage>
        <taxon>Archaea</taxon>
        <taxon>Methanobacteriati</taxon>
        <taxon>Methanobacteriota</taxon>
        <taxon>Stenosarchaea group</taxon>
        <taxon>Methanomicrobia</taxon>
        <taxon>Methanosarcinales</taxon>
        <taxon>Methanosarcinaceae</taxon>
        <taxon>Methanosarcina</taxon>
    </lineage>
</organism>
<dbReference type="GeneID" id="24872855"/>
<dbReference type="Gene3D" id="3.40.50.1820">
    <property type="entry name" value="alpha/beta hydrolase"/>
    <property type="match status" value="1"/>
</dbReference>